<evidence type="ECO:0000313" key="9">
    <source>
        <dbReference type="EMBL" id="JAP71228.1"/>
    </source>
</evidence>
<dbReference type="PROSITE" id="PS50219">
    <property type="entry name" value="CNH"/>
    <property type="match status" value="1"/>
</dbReference>
<evidence type="ECO:0000256" key="2">
    <source>
        <dbReference type="ARBA" id="ARBA00004496"/>
    </source>
</evidence>
<evidence type="ECO:0000259" key="8">
    <source>
        <dbReference type="PROSITE" id="PS50219"/>
    </source>
</evidence>
<keyword evidence="3" id="KW-0813">Transport</keyword>
<proteinExistence type="evidence at transcript level"/>
<evidence type="ECO:0000256" key="3">
    <source>
        <dbReference type="ARBA" id="ARBA00022448"/>
    </source>
</evidence>
<comment type="subcellular location">
    <subcellularLocation>
        <location evidence="2">Cytoplasm</location>
    </subcellularLocation>
    <subcellularLocation>
        <location evidence="1">Lysosome</location>
    </subcellularLocation>
</comment>
<dbReference type="GO" id="GO:0005764">
    <property type="term" value="C:lysosome"/>
    <property type="evidence" value="ECO:0007669"/>
    <property type="project" value="UniProtKB-SubCell"/>
</dbReference>
<dbReference type="EMBL" id="GEFM01004568">
    <property type="protein sequence ID" value="JAP71228.1"/>
    <property type="molecule type" value="mRNA"/>
</dbReference>
<keyword evidence="5" id="KW-0653">Protein transport</keyword>
<sequence>MSLKAFDLIPASERVSSGLATTEISCLECSGKTLYAGTADGFLIQYRIEDQSSNDGLLQPFDTRKETQKFLGTKRPVRTLRAMSALNRLLCLSDGNLMCLDMTDLEILSGLSKLKGISAFCVNENPTKNDPFCVQVCAARRKQLQFHSITDVKVLHQGDIPLPEPPIAMAMDGDYVCIATATQYAVVCCRTGHIQDLVPYDSGHTIGFVKRIAKDEFLLNGPSDLGIFATSAGVSQRPPLPWGACVSAVAYSHPYIVCLAEESVTVYSIFDQQPKQRIPFRGGTYMDNFEGKLLLSGKDSLFVLHPVPWEAQVQALLADEKVTEALELARHSNKSGLSLEQNKQVLKRIHLQAGFIEFSQQRFEEARQLFLEGGLDVRELICLYPDLLAASSAFTRASPRLHDVDDVVRLCRSQPEPLSRFYQFLMSYLETARHTDTEYRMEVNTALIKLYASTGDHDTRLASFLQTDGGTCCDLADSAQFLKKHGKFHAAALLYDAHKEHESCLRLWSSILSGEIEDKMFPGLAFYVDYLSSLENHQLVWMFAEAALEKDQLVGLKVFTERPPEEPETERMRPDSVLEFLHRFSDAVVGYLEFLVYRRKIEKEKYHTLLAVLYLETVLRYLKQNGPSADSKELKDAREKLQHLLSSSSSYRVQLLLGRALENNLYQECAILYGKLEDHDKALHILVHQLKDYMAAEDYCRTLSRGHDRRFRHRLYHTLLAVYLDVSLDEEDQNNLLAPAVQLLNSEVAEFDAVKVLQLIPPTWSVSLVDQFLSKAVRTSLHRSHMTRVENALARGQNLQVKCTKVLLHQTAFTLTEDRACSVCGRSFTEPTFAWCSDGSVMHLQCSKGLTNGTTHHPKGTSPRSCSR</sequence>
<dbReference type="Pfam" id="PF00780">
    <property type="entry name" value="CNH"/>
    <property type="match status" value="1"/>
</dbReference>
<keyword evidence="4" id="KW-0963">Cytoplasm</keyword>
<organism evidence="9">
    <name type="scientific">Ixodes ricinus</name>
    <name type="common">Common tick</name>
    <name type="synonym">Acarus ricinus</name>
    <dbReference type="NCBI Taxonomy" id="34613"/>
    <lineage>
        <taxon>Eukaryota</taxon>
        <taxon>Metazoa</taxon>
        <taxon>Ecdysozoa</taxon>
        <taxon>Arthropoda</taxon>
        <taxon>Chelicerata</taxon>
        <taxon>Arachnida</taxon>
        <taxon>Acari</taxon>
        <taxon>Parasitiformes</taxon>
        <taxon>Ixodida</taxon>
        <taxon>Ixodoidea</taxon>
        <taxon>Ixodidae</taxon>
        <taxon>Ixodinae</taxon>
        <taxon>Ixodes</taxon>
    </lineage>
</organism>
<dbReference type="PROSITE" id="PS50236">
    <property type="entry name" value="CHCR"/>
    <property type="match status" value="1"/>
</dbReference>
<dbReference type="Pfam" id="PF10366">
    <property type="entry name" value="Vps39_1"/>
    <property type="match status" value="1"/>
</dbReference>
<dbReference type="GO" id="GO:0006914">
    <property type="term" value="P:autophagy"/>
    <property type="evidence" value="ECO:0007669"/>
    <property type="project" value="TreeGrafter"/>
</dbReference>
<evidence type="ECO:0000256" key="5">
    <source>
        <dbReference type="ARBA" id="ARBA00022927"/>
    </source>
</evidence>
<dbReference type="InterPro" id="IPR032914">
    <property type="entry name" value="Vam6/VPS39/TRAP1"/>
</dbReference>
<name>A0A131XYA0_IXORI</name>
<feature type="repeat" description="CHCR" evidence="7">
    <location>
        <begin position="562"/>
        <end position="732"/>
    </location>
</feature>
<feature type="domain" description="CNH" evidence="8">
    <location>
        <begin position="21"/>
        <end position="293"/>
    </location>
</feature>
<dbReference type="GO" id="GO:0034058">
    <property type="term" value="P:endosomal vesicle fusion"/>
    <property type="evidence" value="ECO:0007669"/>
    <property type="project" value="TreeGrafter"/>
</dbReference>
<dbReference type="InterPro" id="IPR001180">
    <property type="entry name" value="CNH_dom"/>
</dbReference>
<dbReference type="InterPro" id="IPR019453">
    <property type="entry name" value="VPS39/TGFA1_Znf"/>
</dbReference>
<dbReference type="SUPFAM" id="SSF50978">
    <property type="entry name" value="WD40 repeat-like"/>
    <property type="match status" value="1"/>
</dbReference>
<dbReference type="GO" id="GO:0006886">
    <property type="term" value="P:intracellular protein transport"/>
    <property type="evidence" value="ECO:0007669"/>
    <property type="project" value="UniProtKB-UniRule"/>
</dbReference>
<evidence type="ECO:0000256" key="4">
    <source>
        <dbReference type="ARBA" id="ARBA00022490"/>
    </source>
</evidence>
<dbReference type="PANTHER" id="PTHR12894:SF27">
    <property type="entry name" value="TRANSFORMING GROWTH FACTOR-BETA RECEPTOR-ASSOCIATED PROTEIN 1"/>
    <property type="match status" value="1"/>
</dbReference>
<dbReference type="InterPro" id="IPR000547">
    <property type="entry name" value="Clathrin_H-chain/VPS_repeat"/>
</dbReference>
<accession>A0A131XYA0</accession>
<dbReference type="AlphaFoldDB" id="A0A131XYA0"/>
<evidence type="ECO:0000256" key="7">
    <source>
        <dbReference type="PROSITE-ProRule" id="PRU01006"/>
    </source>
</evidence>
<keyword evidence="6" id="KW-0458">Lysosome</keyword>
<evidence type="ECO:0000256" key="6">
    <source>
        <dbReference type="ARBA" id="ARBA00023228"/>
    </source>
</evidence>
<dbReference type="InterPro" id="IPR036322">
    <property type="entry name" value="WD40_repeat_dom_sf"/>
</dbReference>
<evidence type="ECO:0000256" key="1">
    <source>
        <dbReference type="ARBA" id="ARBA00004371"/>
    </source>
</evidence>
<dbReference type="PANTHER" id="PTHR12894">
    <property type="entry name" value="CNH DOMAIN CONTAINING"/>
    <property type="match status" value="1"/>
</dbReference>
<dbReference type="Pfam" id="PF10367">
    <property type="entry name" value="zf-Vps39_C"/>
    <property type="match status" value="1"/>
</dbReference>
<dbReference type="InterPro" id="IPR019452">
    <property type="entry name" value="VPS39/TGF_beta_rcpt-assoc_1"/>
</dbReference>
<reference evidence="9" key="1">
    <citation type="submission" date="2016-02" db="EMBL/GenBank/DDBJ databases">
        <title>RNAseq analyses of the midgut from blood- or serum-fed Ixodes ricinus ticks.</title>
        <authorList>
            <person name="Perner J."/>
            <person name="Provaznik J."/>
            <person name="Schrenkova J."/>
            <person name="Urbanova V."/>
            <person name="Ribeiro J.M."/>
            <person name="Kopacek P."/>
        </authorList>
    </citation>
    <scope>NUCLEOTIDE SEQUENCE</scope>
    <source>
        <tissue evidence="9">Gut</tissue>
    </source>
</reference>
<dbReference type="GO" id="GO:0016020">
    <property type="term" value="C:membrane"/>
    <property type="evidence" value="ECO:0007669"/>
    <property type="project" value="TreeGrafter"/>
</dbReference>
<protein>
    <submittedName>
        <fullName evidence="9">Putative vacuolar assembly/sorting</fullName>
    </submittedName>
</protein>